<evidence type="ECO:0000313" key="19">
    <source>
        <dbReference type="Proteomes" id="UP001321749"/>
    </source>
</evidence>
<keyword evidence="6" id="KW-0136">Cellulose degradation</keyword>
<comment type="cofactor">
    <cofactor evidence="1">
        <name>Cu(2+)</name>
        <dbReference type="ChEBI" id="CHEBI:29036"/>
    </cofactor>
</comment>
<evidence type="ECO:0000256" key="10">
    <source>
        <dbReference type="ARBA" id="ARBA00023157"/>
    </source>
</evidence>
<evidence type="ECO:0000256" key="11">
    <source>
        <dbReference type="ARBA" id="ARBA00023277"/>
    </source>
</evidence>
<feature type="domain" description="Auxiliary Activity family 9 catalytic" evidence="17">
    <location>
        <begin position="19"/>
        <end position="225"/>
    </location>
</feature>
<dbReference type="CDD" id="cd21175">
    <property type="entry name" value="LPMO_AA9"/>
    <property type="match status" value="1"/>
</dbReference>
<dbReference type="PANTHER" id="PTHR33353">
    <property type="entry name" value="PUTATIVE (AFU_ORTHOLOGUE AFUA_1G12560)-RELATED"/>
    <property type="match status" value="1"/>
</dbReference>
<dbReference type="PANTHER" id="PTHR33353:SF17">
    <property type="entry name" value="ENDO-BETA-1,4-GLUCANASE D"/>
    <property type="match status" value="1"/>
</dbReference>
<dbReference type="Proteomes" id="UP001321749">
    <property type="component" value="Unassembled WGS sequence"/>
</dbReference>
<dbReference type="GO" id="GO:0004497">
    <property type="term" value="F:monooxygenase activity"/>
    <property type="evidence" value="ECO:0007669"/>
    <property type="project" value="UniProtKB-KW"/>
</dbReference>
<reference evidence="18" key="1">
    <citation type="journal article" date="2023" name="Mol. Phylogenet. Evol.">
        <title>Genome-scale phylogeny and comparative genomics of the fungal order Sordariales.</title>
        <authorList>
            <person name="Hensen N."/>
            <person name="Bonometti L."/>
            <person name="Westerberg I."/>
            <person name="Brannstrom I.O."/>
            <person name="Guillou S."/>
            <person name="Cros-Aarteil S."/>
            <person name="Calhoun S."/>
            <person name="Haridas S."/>
            <person name="Kuo A."/>
            <person name="Mondo S."/>
            <person name="Pangilinan J."/>
            <person name="Riley R."/>
            <person name="LaButti K."/>
            <person name="Andreopoulos B."/>
            <person name="Lipzen A."/>
            <person name="Chen C."/>
            <person name="Yan M."/>
            <person name="Daum C."/>
            <person name="Ng V."/>
            <person name="Clum A."/>
            <person name="Steindorff A."/>
            <person name="Ohm R.A."/>
            <person name="Martin F."/>
            <person name="Silar P."/>
            <person name="Natvig D.O."/>
            <person name="Lalanne C."/>
            <person name="Gautier V."/>
            <person name="Ament-Velasquez S.L."/>
            <person name="Kruys A."/>
            <person name="Hutchinson M.I."/>
            <person name="Powell A.J."/>
            <person name="Barry K."/>
            <person name="Miller A.N."/>
            <person name="Grigoriev I.V."/>
            <person name="Debuchy R."/>
            <person name="Gladieux P."/>
            <person name="Hiltunen Thoren M."/>
            <person name="Johannesson H."/>
        </authorList>
    </citation>
    <scope>NUCLEOTIDE SEQUENCE</scope>
    <source>
        <strain evidence="18">PSN324</strain>
    </source>
</reference>
<dbReference type="GO" id="GO:0016787">
    <property type="term" value="F:hydrolase activity"/>
    <property type="evidence" value="ECO:0007669"/>
    <property type="project" value="UniProtKB-KW"/>
</dbReference>
<dbReference type="InterPro" id="IPR049892">
    <property type="entry name" value="AA9"/>
</dbReference>
<comment type="similarity">
    <text evidence="13">Belongs to the polysaccharide monooxygenase AA9 family.</text>
</comment>
<evidence type="ECO:0000256" key="14">
    <source>
        <dbReference type="ARBA" id="ARBA00045077"/>
    </source>
</evidence>
<reference evidence="18" key="2">
    <citation type="submission" date="2023-06" db="EMBL/GenBank/DDBJ databases">
        <authorList>
            <consortium name="Lawrence Berkeley National Laboratory"/>
            <person name="Mondo S.J."/>
            <person name="Hensen N."/>
            <person name="Bonometti L."/>
            <person name="Westerberg I."/>
            <person name="Brannstrom I.O."/>
            <person name="Guillou S."/>
            <person name="Cros-Aarteil S."/>
            <person name="Calhoun S."/>
            <person name="Haridas S."/>
            <person name="Kuo A."/>
            <person name="Pangilinan J."/>
            <person name="Riley R."/>
            <person name="Labutti K."/>
            <person name="Andreopoulos B."/>
            <person name="Lipzen A."/>
            <person name="Chen C."/>
            <person name="Yanf M."/>
            <person name="Daum C."/>
            <person name="Ng V."/>
            <person name="Clum A."/>
            <person name="Steindorff A."/>
            <person name="Ohm R."/>
            <person name="Martin F."/>
            <person name="Silar P."/>
            <person name="Natvig D."/>
            <person name="Lalanne C."/>
            <person name="Gautier V."/>
            <person name="Ament-Velasquez S.L."/>
            <person name="Kruys A."/>
            <person name="Hutchinson M.I."/>
            <person name="Powell A.J."/>
            <person name="Barry K."/>
            <person name="Miller A.N."/>
            <person name="Grigoriev I.V."/>
            <person name="Debuchy R."/>
            <person name="Gladieux P."/>
            <person name="Thoren M.H."/>
            <person name="Johannesson H."/>
        </authorList>
    </citation>
    <scope>NUCLEOTIDE SEQUENCE</scope>
    <source>
        <strain evidence="18">PSN324</strain>
    </source>
</reference>
<keyword evidence="10" id="KW-1015">Disulfide bond</keyword>
<accession>A0AAV9I152</accession>
<evidence type="ECO:0000256" key="12">
    <source>
        <dbReference type="ARBA" id="ARBA00023326"/>
    </source>
</evidence>
<keyword evidence="18" id="KW-0378">Hydrolase</keyword>
<name>A0AAV9I152_9PEZI</name>
<keyword evidence="12" id="KW-0624">Polysaccharide degradation</keyword>
<keyword evidence="4" id="KW-0479">Metal-binding</keyword>
<evidence type="ECO:0000256" key="16">
    <source>
        <dbReference type="SAM" id="SignalP"/>
    </source>
</evidence>
<dbReference type="GO" id="GO:0005576">
    <property type="term" value="C:extracellular region"/>
    <property type="evidence" value="ECO:0007669"/>
    <property type="project" value="UniProtKB-SubCell"/>
</dbReference>
<keyword evidence="7" id="KW-0560">Oxidoreductase</keyword>
<keyword evidence="5 16" id="KW-0732">Signal</keyword>
<keyword evidence="9" id="KW-0503">Monooxygenase</keyword>
<protein>
    <recommendedName>
        <fullName evidence="15">lytic cellulose monooxygenase (C4-dehydrogenating)</fullName>
        <ecNumber evidence="15">1.14.99.56</ecNumber>
    </recommendedName>
</protein>
<dbReference type="GO" id="GO:0030245">
    <property type="term" value="P:cellulose catabolic process"/>
    <property type="evidence" value="ECO:0007669"/>
    <property type="project" value="UniProtKB-KW"/>
</dbReference>
<dbReference type="EMBL" id="MU864936">
    <property type="protein sequence ID" value="KAK4465905.1"/>
    <property type="molecule type" value="Genomic_DNA"/>
</dbReference>
<evidence type="ECO:0000256" key="7">
    <source>
        <dbReference type="ARBA" id="ARBA00023002"/>
    </source>
</evidence>
<evidence type="ECO:0000256" key="15">
    <source>
        <dbReference type="ARBA" id="ARBA00047174"/>
    </source>
</evidence>
<keyword evidence="11" id="KW-0119">Carbohydrate metabolism</keyword>
<evidence type="ECO:0000256" key="13">
    <source>
        <dbReference type="ARBA" id="ARBA00044502"/>
    </source>
</evidence>
<dbReference type="InterPro" id="IPR005103">
    <property type="entry name" value="AA9_LPMO"/>
</dbReference>
<sequence length="243" mass="26237">MLFTVATLALAFASTASAHATVFGAFVNGKDQGDGRNKYIRSPATNDPVRDLSSTDIICNTNGGKVAPNFVKAAAGDSIALRWFHFNPDDPNDILDPSHKGPILTWIAPFTSGNGAGPVWTKIAQQGFENGEWATIKMRNNGGRAEFTIPKTLAPGQYLIRQELLALHMADFKCNDPANPGRGAESYPSCVQLEITGNGEAIPDQDFDFNRGYTCDNPGLHFNIHIPFKSYTPPGPPVWDGTT</sequence>
<keyword evidence="8" id="KW-0186">Copper</keyword>
<comment type="subcellular location">
    <subcellularLocation>
        <location evidence="2">Secreted</location>
    </subcellularLocation>
</comment>
<evidence type="ECO:0000256" key="2">
    <source>
        <dbReference type="ARBA" id="ARBA00004613"/>
    </source>
</evidence>
<feature type="signal peptide" evidence="16">
    <location>
        <begin position="1"/>
        <end position="18"/>
    </location>
</feature>
<dbReference type="AlphaFoldDB" id="A0AAV9I152"/>
<evidence type="ECO:0000256" key="1">
    <source>
        <dbReference type="ARBA" id="ARBA00001973"/>
    </source>
</evidence>
<evidence type="ECO:0000256" key="8">
    <source>
        <dbReference type="ARBA" id="ARBA00023008"/>
    </source>
</evidence>
<comment type="catalytic activity">
    <reaction evidence="14">
        <text>[(1-&gt;4)-beta-D-glucosyl]n+m + reduced acceptor + O2 = 4-dehydro-beta-D-glucosyl-[(1-&gt;4)-beta-D-glucosyl]n-1 + [(1-&gt;4)-beta-D-glucosyl]m + acceptor + H2O.</text>
        <dbReference type="EC" id="1.14.99.56"/>
    </reaction>
</comment>
<evidence type="ECO:0000256" key="3">
    <source>
        <dbReference type="ARBA" id="ARBA00022525"/>
    </source>
</evidence>
<keyword evidence="3" id="KW-0964">Secreted</keyword>
<keyword evidence="19" id="KW-1185">Reference proteome</keyword>
<evidence type="ECO:0000313" key="18">
    <source>
        <dbReference type="EMBL" id="KAK4465905.1"/>
    </source>
</evidence>
<comment type="caution">
    <text evidence="18">The sequence shown here is derived from an EMBL/GenBank/DDBJ whole genome shotgun (WGS) entry which is preliminary data.</text>
</comment>
<dbReference type="EC" id="1.14.99.56" evidence="15"/>
<evidence type="ECO:0000256" key="4">
    <source>
        <dbReference type="ARBA" id="ARBA00022723"/>
    </source>
</evidence>
<evidence type="ECO:0000259" key="17">
    <source>
        <dbReference type="Pfam" id="PF03443"/>
    </source>
</evidence>
<feature type="chain" id="PRO_5043698554" description="lytic cellulose monooxygenase (C4-dehydrogenating)" evidence="16">
    <location>
        <begin position="19"/>
        <end position="243"/>
    </location>
</feature>
<evidence type="ECO:0000256" key="6">
    <source>
        <dbReference type="ARBA" id="ARBA00023001"/>
    </source>
</evidence>
<dbReference type="Pfam" id="PF03443">
    <property type="entry name" value="AA9"/>
    <property type="match status" value="1"/>
</dbReference>
<organism evidence="18 19">
    <name type="scientific">Cladorrhinum samala</name>
    <dbReference type="NCBI Taxonomy" id="585594"/>
    <lineage>
        <taxon>Eukaryota</taxon>
        <taxon>Fungi</taxon>
        <taxon>Dikarya</taxon>
        <taxon>Ascomycota</taxon>
        <taxon>Pezizomycotina</taxon>
        <taxon>Sordariomycetes</taxon>
        <taxon>Sordariomycetidae</taxon>
        <taxon>Sordariales</taxon>
        <taxon>Podosporaceae</taxon>
        <taxon>Cladorrhinum</taxon>
    </lineage>
</organism>
<dbReference type="GO" id="GO:0046872">
    <property type="term" value="F:metal ion binding"/>
    <property type="evidence" value="ECO:0007669"/>
    <property type="project" value="UniProtKB-KW"/>
</dbReference>
<evidence type="ECO:0000256" key="9">
    <source>
        <dbReference type="ARBA" id="ARBA00023033"/>
    </source>
</evidence>
<proteinExistence type="inferred from homology"/>
<dbReference type="Gene3D" id="2.70.50.70">
    <property type="match status" value="1"/>
</dbReference>
<gene>
    <name evidence="18" type="ORF">QBC42DRAFT_260636</name>
</gene>
<evidence type="ECO:0000256" key="5">
    <source>
        <dbReference type="ARBA" id="ARBA00022729"/>
    </source>
</evidence>